<dbReference type="STRING" id="472181.SAMN05216271_0330"/>
<dbReference type="Proteomes" id="UP000243413">
    <property type="component" value="Chromosome I"/>
</dbReference>
<protein>
    <recommendedName>
        <fullName evidence="3">Solute-binding protein family 3/N-terminal domain-containing protein</fullName>
    </recommendedName>
</protein>
<dbReference type="SUPFAM" id="SSF53850">
    <property type="entry name" value="Periplasmic binding protein-like II"/>
    <property type="match status" value="1"/>
</dbReference>
<proteinExistence type="predicted"/>
<reference evidence="2" key="1">
    <citation type="submission" date="2016-10" db="EMBL/GenBank/DDBJ databases">
        <authorList>
            <person name="Varghese N."/>
            <person name="Submissions S."/>
        </authorList>
    </citation>
    <scope>NUCLEOTIDE SEQUENCE [LARGE SCALE GENOMIC DNA]</scope>
    <source>
        <strain evidence="2">JCM 14963</strain>
    </source>
</reference>
<accession>A0A1H1LQS4</accession>
<evidence type="ECO:0008006" key="3">
    <source>
        <dbReference type="Google" id="ProtNLM"/>
    </source>
</evidence>
<gene>
    <name evidence="1" type="ORF">SAMN05216271_0330</name>
</gene>
<dbReference type="OrthoDB" id="5765098at2"/>
<evidence type="ECO:0000313" key="1">
    <source>
        <dbReference type="EMBL" id="SDR76747.1"/>
    </source>
</evidence>
<sequence length="253" mass="28119">MARGARLLAGYFRRTWLLWLVLAGSAAADESPLVFSMLPGNPVNSIAAPLIVEIYQRAGISVVPTAVPPLRETRMLEEGALDGIVGKFENFELAHPEVVRIPVPLETIQIAAFVTDQTPDLPSLLQRDNLRLGALRGIDYQLQLPGLRQWVFVNEPGQLMHMLVRGRVDAAISVDISGLRLARELPQAPIRMLEPELRELRVYHYLHRKHAGLVPKITAVMQAMYDQGYLQALHAQFRRGTDAAVTSSPRPAE</sequence>
<dbReference type="Gene3D" id="3.40.190.10">
    <property type="entry name" value="Periplasmic binding protein-like II"/>
    <property type="match status" value="2"/>
</dbReference>
<dbReference type="EMBL" id="LT629763">
    <property type="protein sequence ID" value="SDR76747.1"/>
    <property type="molecule type" value="Genomic_DNA"/>
</dbReference>
<dbReference type="RefSeq" id="WP_092283234.1">
    <property type="nucleotide sequence ID" value="NZ_LT629763.1"/>
</dbReference>
<dbReference type="AlphaFoldDB" id="A0A1H1LQS4"/>
<evidence type="ECO:0000313" key="2">
    <source>
        <dbReference type="Proteomes" id="UP000243413"/>
    </source>
</evidence>
<name>A0A1H1LQS4_9GAMM</name>
<organism evidence="1 2">
    <name type="scientific">Halopseudomonas sabulinigri</name>
    <dbReference type="NCBI Taxonomy" id="472181"/>
    <lineage>
        <taxon>Bacteria</taxon>
        <taxon>Pseudomonadati</taxon>
        <taxon>Pseudomonadota</taxon>
        <taxon>Gammaproteobacteria</taxon>
        <taxon>Pseudomonadales</taxon>
        <taxon>Pseudomonadaceae</taxon>
        <taxon>Halopseudomonas</taxon>
    </lineage>
</organism>